<evidence type="ECO:0000313" key="4">
    <source>
        <dbReference type="Proteomes" id="UP001232148"/>
    </source>
</evidence>
<dbReference type="EMBL" id="MU842837">
    <property type="protein sequence ID" value="KAK2031764.1"/>
    <property type="molecule type" value="Genomic_DNA"/>
</dbReference>
<evidence type="ECO:0000313" key="3">
    <source>
        <dbReference type="EMBL" id="KAK2031764.1"/>
    </source>
</evidence>
<dbReference type="InterPro" id="IPR036869">
    <property type="entry name" value="J_dom_sf"/>
</dbReference>
<gene>
    <name evidence="3" type="ORF">LX32DRAFT_650533</name>
</gene>
<organism evidence="3 4">
    <name type="scientific">Colletotrichum zoysiae</name>
    <dbReference type="NCBI Taxonomy" id="1216348"/>
    <lineage>
        <taxon>Eukaryota</taxon>
        <taxon>Fungi</taxon>
        <taxon>Dikarya</taxon>
        <taxon>Ascomycota</taxon>
        <taxon>Pezizomycotina</taxon>
        <taxon>Sordariomycetes</taxon>
        <taxon>Hypocreomycetidae</taxon>
        <taxon>Glomerellales</taxon>
        <taxon>Glomerellaceae</taxon>
        <taxon>Colletotrichum</taxon>
        <taxon>Colletotrichum graminicola species complex</taxon>
    </lineage>
</organism>
<feature type="coiled-coil region" evidence="1">
    <location>
        <begin position="95"/>
        <end position="198"/>
    </location>
</feature>
<dbReference type="PANTHER" id="PTHR43948">
    <property type="entry name" value="DNAJ HOMOLOG SUBFAMILY B"/>
    <property type="match status" value="1"/>
</dbReference>
<dbReference type="PROSITE" id="PS00636">
    <property type="entry name" value="DNAJ_1"/>
    <property type="match status" value="1"/>
</dbReference>
<feature type="domain" description="J" evidence="2">
    <location>
        <begin position="8"/>
        <end position="74"/>
    </location>
</feature>
<dbReference type="SUPFAM" id="SSF46565">
    <property type="entry name" value="Chaperone J-domain"/>
    <property type="match status" value="1"/>
</dbReference>
<reference evidence="3" key="1">
    <citation type="submission" date="2021-06" db="EMBL/GenBank/DDBJ databases">
        <title>Comparative genomics, transcriptomics and evolutionary studies reveal genomic signatures of adaptation to plant cell wall in hemibiotrophic fungi.</title>
        <authorList>
            <consortium name="DOE Joint Genome Institute"/>
            <person name="Baroncelli R."/>
            <person name="Diaz J.F."/>
            <person name="Benocci T."/>
            <person name="Peng M."/>
            <person name="Battaglia E."/>
            <person name="Haridas S."/>
            <person name="Andreopoulos W."/>
            <person name="Labutti K."/>
            <person name="Pangilinan J."/>
            <person name="Floch G.L."/>
            <person name="Makela M.R."/>
            <person name="Henrissat B."/>
            <person name="Grigoriev I.V."/>
            <person name="Crouch J.A."/>
            <person name="De Vries R.P."/>
            <person name="Sukno S.A."/>
            <person name="Thon M.R."/>
        </authorList>
    </citation>
    <scope>NUCLEOTIDE SEQUENCE</scope>
    <source>
        <strain evidence="3">MAFF235873</strain>
    </source>
</reference>
<dbReference type="PANTHER" id="PTHR43948:SF10">
    <property type="entry name" value="MRJ, ISOFORM E"/>
    <property type="match status" value="1"/>
</dbReference>
<dbReference type="InterPro" id="IPR018253">
    <property type="entry name" value="DnaJ_domain_CS"/>
</dbReference>
<dbReference type="SMART" id="SM00271">
    <property type="entry name" value="DnaJ"/>
    <property type="match status" value="1"/>
</dbReference>
<keyword evidence="1" id="KW-0175">Coiled coil</keyword>
<name>A0AAD9HPM3_9PEZI</name>
<dbReference type="Gene3D" id="1.10.287.110">
    <property type="entry name" value="DnaJ domain"/>
    <property type="match status" value="1"/>
</dbReference>
<dbReference type="PROSITE" id="PS50076">
    <property type="entry name" value="DNAJ_2"/>
    <property type="match status" value="1"/>
</dbReference>
<protein>
    <submittedName>
        <fullName evidence="3">DnaJ-domain-containing protein</fullName>
    </submittedName>
</protein>
<proteinExistence type="predicted"/>
<dbReference type="GO" id="GO:0051087">
    <property type="term" value="F:protein-folding chaperone binding"/>
    <property type="evidence" value="ECO:0007669"/>
    <property type="project" value="TreeGrafter"/>
</dbReference>
<dbReference type="AlphaFoldDB" id="A0AAD9HPM3"/>
<dbReference type="Proteomes" id="UP001232148">
    <property type="component" value="Unassembled WGS sequence"/>
</dbReference>
<dbReference type="GO" id="GO:0044183">
    <property type="term" value="F:protein folding chaperone"/>
    <property type="evidence" value="ECO:0007669"/>
    <property type="project" value="TreeGrafter"/>
</dbReference>
<evidence type="ECO:0000256" key="1">
    <source>
        <dbReference type="SAM" id="Coils"/>
    </source>
</evidence>
<keyword evidence="4" id="KW-1185">Reference proteome</keyword>
<sequence length="200" mass="23881">MQKPSSVDHYRVLGIPQSATLPQIRQAYRKLALKCHPDKKAPGQTVDAEKFRRVQEAWEVLRDESKRVEYDRSYAEIHREWEDYCRWCGAGEYLLEQLRRIKEELRRRKARERAIERALRQAGSWMDSFEAARREFEAAKQRLHQERIEGEEVAAVLYKCLLVMENDDSWREEVEMMLKKIQEDVAELSERKKASRAENQ</sequence>
<dbReference type="PRINTS" id="PR00625">
    <property type="entry name" value="JDOMAIN"/>
</dbReference>
<dbReference type="GO" id="GO:0005737">
    <property type="term" value="C:cytoplasm"/>
    <property type="evidence" value="ECO:0007669"/>
    <property type="project" value="TreeGrafter"/>
</dbReference>
<dbReference type="Pfam" id="PF00226">
    <property type="entry name" value="DnaJ"/>
    <property type="match status" value="1"/>
</dbReference>
<evidence type="ECO:0000259" key="2">
    <source>
        <dbReference type="PROSITE" id="PS50076"/>
    </source>
</evidence>
<dbReference type="CDD" id="cd06257">
    <property type="entry name" value="DnaJ"/>
    <property type="match status" value="1"/>
</dbReference>
<dbReference type="GO" id="GO:0005634">
    <property type="term" value="C:nucleus"/>
    <property type="evidence" value="ECO:0007669"/>
    <property type="project" value="TreeGrafter"/>
</dbReference>
<comment type="caution">
    <text evidence="3">The sequence shown here is derived from an EMBL/GenBank/DDBJ whole genome shotgun (WGS) entry which is preliminary data.</text>
</comment>
<accession>A0AAD9HPM3</accession>
<dbReference type="GO" id="GO:0051082">
    <property type="term" value="F:unfolded protein binding"/>
    <property type="evidence" value="ECO:0007669"/>
    <property type="project" value="TreeGrafter"/>
</dbReference>
<dbReference type="InterPro" id="IPR001623">
    <property type="entry name" value="DnaJ_domain"/>
</dbReference>